<dbReference type="AlphaFoldDB" id="A0A284QXV2"/>
<dbReference type="EMBL" id="FUEG01000003">
    <property type="protein sequence ID" value="SJL01304.1"/>
    <property type="molecule type" value="Genomic_DNA"/>
</dbReference>
<reference evidence="2" key="1">
    <citation type="journal article" date="2017" name="Nat. Ecol. Evol.">
        <title>Genome expansion and lineage-specific genetic innovations in the forest pathogenic fungi Armillaria.</title>
        <authorList>
            <person name="Sipos G."/>
            <person name="Prasanna A.N."/>
            <person name="Walter M.C."/>
            <person name="O'Connor E."/>
            <person name="Balint B."/>
            <person name="Krizsan K."/>
            <person name="Kiss B."/>
            <person name="Hess J."/>
            <person name="Varga T."/>
            <person name="Slot J."/>
            <person name="Riley R."/>
            <person name="Boka B."/>
            <person name="Rigling D."/>
            <person name="Barry K."/>
            <person name="Lee J."/>
            <person name="Mihaltcheva S."/>
            <person name="LaButti K."/>
            <person name="Lipzen A."/>
            <person name="Waldron R."/>
            <person name="Moloney N.M."/>
            <person name="Sperisen C."/>
            <person name="Kredics L."/>
            <person name="Vagvoelgyi C."/>
            <person name="Patrignani A."/>
            <person name="Fitzpatrick D."/>
            <person name="Nagy I."/>
            <person name="Doyle S."/>
            <person name="Anderson J.B."/>
            <person name="Grigoriev I.V."/>
            <person name="Gueldener U."/>
            <person name="Muensterkoetter M."/>
            <person name="Nagy L.G."/>
        </authorList>
    </citation>
    <scope>NUCLEOTIDE SEQUENCE [LARGE SCALE GENOMIC DNA]</scope>
    <source>
        <strain evidence="2">C18/9</strain>
    </source>
</reference>
<name>A0A284QXV2_ARMOS</name>
<keyword evidence="2" id="KW-1185">Reference proteome</keyword>
<evidence type="ECO:0000313" key="1">
    <source>
        <dbReference type="EMBL" id="SJL01304.1"/>
    </source>
</evidence>
<evidence type="ECO:0000313" key="2">
    <source>
        <dbReference type="Proteomes" id="UP000219338"/>
    </source>
</evidence>
<dbReference type="Proteomes" id="UP000219338">
    <property type="component" value="Unassembled WGS sequence"/>
</dbReference>
<sequence>MAKGPDGIELSSIHPPLKSWKDKTHGDKDNRLCISKWLLAYKRATNILITLKSKKLFSGLLGLGKRPWEVADDSPQEVVEKQKRYFNYDDEVECQPGSLVQFEGFHSELYRLADDKQYILLHLFTLANLIIIQRKGNTLPTKKIQYCDGTKVMMLDISMARFGKEQDLLELQWCDTTPYYIDFLISLRSDTKDYANPAWLKHWNDHFLFFHNLTDFSLIFNAILAMDIKLRIDYYNSNKGFKFSQPYYASELASAKE</sequence>
<gene>
    <name evidence="1" type="ORF">ARMOST_04624</name>
</gene>
<proteinExistence type="predicted"/>
<dbReference type="OMA" id="DEVECQP"/>
<accession>A0A284QXV2</accession>
<organism evidence="1 2">
    <name type="scientific">Armillaria ostoyae</name>
    <name type="common">Armillaria root rot fungus</name>
    <dbReference type="NCBI Taxonomy" id="47428"/>
    <lineage>
        <taxon>Eukaryota</taxon>
        <taxon>Fungi</taxon>
        <taxon>Dikarya</taxon>
        <taxon>Basidiomycota</taxon>
        <taxon>Agaricomycotina</taxon>
        <taxon>Agaricomycetes</taxon>
        <taxon>Agaricomycetidae</taxon>
        <taxon>Agaricales</taxon>
        <taxon>Marasmiineae</taxon>
        <taxon>Physalacriaceae</taxon>
        <taxon>Armillaria</taxon>
    </lineage>
</organism>
<dbReference type="OrthoDB" id="3018573at2759"/>
<protein>
    <submittedName>
        <fullName evidence="1">Uncharacterized protein</fullName>
    </submittedName>
</protein>